<dbReference type="GO" id="GO:0017075">
    <property type="term" value="F:syntaxin-1 binding"/>
    <property type="evidence" value="ECO:0007669"/>
    <property type="project" value="TreeGrafter"/>
</dbReference>
<comment type="subcellular location">
    <subcellularLocation>
        <location evidence="2">Cytoplasm</location>
    </subcellularLocation>
    <subcellularLocation>
        <location evidence="1">Membrane</location>
        <topology evidence="1">Peripheral membrane protein</topology>
    </subcellularLocation>
    <subcellularLocation>
        <location evidence="14">Synapse</location>
    </subcellularLocation>
</comment>
<dbReference type="FunFam" id="3.30.60.20:FF:000001">
    <property type="entry name" value="Protein unc-13 homolog B"/>
    <property type="match status" value="1"/>
</dbReference>
<feature type="region of interest" description="Disordered" evidence="15">
    <location>
        <begin position="3068"/>
        <end position="3168"/>
    </location>
</feature>
<keyword evidence="5" id="KW-0597">Phosphoprotein</keyword>
<evidence type="ECO:0000313" key="21">
    <source>
        <dbReference type="RefSeq" id="XP_035877772.1"/>
    </source>
</evidence>
<dbReference type="GO" id="GO:0019992">
    <property type="term" value="F:diacylglycerol binding"/>
    <property type="evidence" value="ECO:0007669"/>
    <property type="project" value="InterPro"/>
</dbReference>
<organism evidence="20 21">
    <name type="scientific">Phyllostomus discolor</name>
    <name type="common">pale spear-nosed bat</name>
    <dbReference type="NCBI Taxonomy" id="89673"/>
    <lineage>
        <taxon>Eukaryota</taxon>
        <taxon>Metazoa</taxon>
        <taxon>Chordata</taxon>
        <taxon>Craniata</taxon>
        <taxon>Vertebrata</taxon>
        <taxon>Euteleostomi</taxon>
        <taxon>Mammalia</taxon>
        <taxon>Eutheria</taxon>
        <taxon>Laurasiatheria</taxon>
        <taxon>Chiroptera</taxon>
        <taxon>Yangochiroptera</taxon>
        <taxon>Phyllostomidae</taxon>
        <taxon>Phyllostominae</taxon>
        <taxon>Phyllostomus</taxon>
    </lineage>
</organism>
<dbReference type="PANTHER" id="PTHR10480:SF8">
    <property type="entry name" value="PROTEIN UNC-13 HOMOLOG B"/>
    <property type="match status" value="1"/>
</dbReference>
<evidence type="ECO:0000256" key="10">
    <source>
        <dbReference type="ARBA" id="ARBA00022837"/>
    </source>
</evidence>
<dbReference type="InterPro" id="IPR035892">
    <property type="entry name" value="C2_domain_sf"/>
</dbReference>
<feature type="compositionally biased region" description="Low complexity" evidence="15">
    <location>
        <begin position="3013"/>
        <end position="3023"/>
    </location>
</feature>
<dbReference type="InterPro" id="IPR002219">
    <property type="entry name" value="PKC_DAG/PE"/>
</dbReference>
<dbReference type="FunFam" id="1.20.58.1100:FF:000001">
    <property type="entry name" value="Protein unc-13 homolog B"/>
    <property type="match status" value="1"/>
</dbReference>
<dbReference type="Gene3D" id="1.10.357.50">
    <property type="match status" value="1"/>
</dbReference>
<feature type="domain" description="Phorbol-ester/DAG-type" evidence="17">
    <location>
        <begin position="3299"/>
        <end position="3349"/>
    </location>
</feature>
<dbReference type="GO" id="GO:0008270">
    <property type="term" value="F:zinc ion binding"/>
    <property type="evidence" value="ECO:0007669"/>
    <property type="project" value="UniProtKB-KW"/>
</dbReference>
<dbReference type="GO" id="GO:0030672">
    <property type="term" value="C:synaptic vesicle membrane"/>
    <property type="evidence" value="ECO:0007669"/>
    <property type="project" value="TreeGrafter"/>
</dbReference>
<feature type="compositionally biased region" description="Basic and acidic residues" evidence="15">
    <location>
        <begin position="2006"/>
        <end position="2021"/>
    </location>
</feature>
<dbReference type="GO" id="GO:0005516">
    <property type="term" value="F:calmodulin binding"/>
    <property type="evidence" value="ECO:0007669"/>
    <property type="project" value="TreeGrafter"/>
</dbReference>
<evidence type="ECO:0000259" key="19">
    <source>
        <dbReference type="PROSITE" id="PS51259"/>
    </source>
</evidence>
<dbReference type="GO" id="GO:0005543">
    <property type="term" value="F:phospholipid binding"/>
    <property type="evidence" value="ECO:0007669"/>
    <property type="project" value="InterPro"/>
</dbReference>
<dbReference type="FunFam" id="1.10.357.50:FF:000001">
    <property type="entry name" value="Protein unc-13 homolog B"/>
    <property type="match status" value="1"/>
</dbReference>
<dbReference type="FunFam" id="2.60.40.150:FF:000002">
    <property type="entry name" value="Protein unc-13 homolog B"/>
    <property type="match status" value="1"/>
</dbReference>
<feature type="region of interest" description="Disordered" evidence="15">
    <location>
        <begin position="700"/>
        <end position="726"/>
    </location>
</feature>
<dbReference type="Gene3D" id="3.30.60.20">
    <property type="match status" value="1"/>
</dbReference>
<gene>
    <name evidence="21" type="primary">UNC13B</name>
</gene>
<dbReference type="CDD" id="cd20859">
    <property type="entry name" value="C1_Munc13-2-like"/>
    <property type="match status" value="1"/>
</dbReference>
<feature type="compositionally biased region" description="Polar residues" evidence="15">
    <location>
        <begin position="3072"/>
        <end position="3096"/>
    </location>
</feature>
<dbReference type="FunFam" id="2.60.40.150:FF:000014">
    <property type="entry name" value="protein unc-13 homolog B"/>
    <property type="match status" value="1"/>
</dbReference>
<keyword evidence="3" id="KW-0268">Exocytosis</keyword>
<feature type="compositionally biased region" description="Polar residues" evidence="15">
    <location>
        <begin position="2968"/>
        <end position="2978"/>
    </location>
</feature>
<feature type="compositionally biased region" description="Polar residues" evidence="15">
    <location>
        <begin position="2927"/>
        <end position="2947"/>
    </location>
</feature>
<feature type="compositionally biased region" description="Polar residues" evidence="15">
    <location>
        <begin position="612"/>
        <end position="627"/>
    </location>
</feature>
<dbReference type="GO" id="GO:0061789">
    <property type="term" value="P:dense core granule priming"/>
    <property type="evidence" value="ECO:0007669"/>
    <property type="project" value="TreeGrafter"/>
</dbReference>
<dbReference type="GeneID" id="114511938"/>
<dbReference type="GO" id="GO:0005509">
    <property type="term" value="F:calcium ion binding"/>
    <property type="evidence" value="ECO:0007669"/>
    <property type="project" value="InterPro"/>
</dbReference>
<feature type="region of interest" description="Disordered" evidence="15">
    <location>
        <begin position="2040"/>
        <end position="2074"/>
    </location>
</feature>
<evidence type="ECO:0000256" key="14">
    <source>
        <dbReference type="ARBA" id="ARBA00034103"/>
    </source>
</evidence>
<feature type="compositionally biased region" description="Polar residues" evidence="15">
    <location>
        <begin position="2040"/>
        <end position="2055"/>
    </location>
</feature>
<feature type="domain" description="C2" evidence="16">
    <location>
        <begin position="4274"/>
        <end position="4401"/>
    </location>
</feature>
<keyword evidence="10" id="KW-0106">Calcium</keyword>
<dbReference type="CDD" id="cd08394">
    <property type="entry name" value="C2A_Munc13"/>
    <property type="match status" value="1"/>
</dbReference>
<dbReference type="Proteomes" id="UP000504628">
    <property type="component" value="Chromosome 3"/>
</dbReference>
<dbReference type="InterPro" id="IPR010439">
    <property type="entry name" value="MUN_dom"/>
</dbReference>
<dbReference type="SMART" id="SM00109">
    <property type="entry name" value="C1"/>
    <property type="match status" value="1"/>
</dbReference>
<feature type="compositionally biased region" description="Basic and acidic residues" evidence="15">
    <location>
        <begin position="2564"/>
        <end position="2573"/>
    </location>
</feature>
<dbReference type="Pfam" id="PF00130">
    <property type="entry name" value="C1_1"/>
    <property type="match status" value="1"/>
</dbReference>
<feature type="compositionally biased region" description="Polar residues" evidence="15">
    <location>
        <begin position="2679"/>
        <end position="2693"/>
    </location>
</feature>
<feature type="compositionally biased region" description="Basic and acidic residues" evidence="15">
    <location>
        <begin position="3098"/>
        <end position="3114"/>
    </location>
</feature>
<feature type="region of interest" description="Disordered" evidence="15">
    <location>
        <begin position="1912"/>
        <end position="1956"/>
    </location>
</feature>
<evidence type="ECO:0000256" key="8">
    <source>
        <dbReference type="ARBA" id="ARBA00022771"/>
    </source>
</evidence>
<dbReference type="Gene3D" id="1.20.58.1100">
    <property type="match status" value="1"/>
</dbReference>
<dbReference type="InterPro" id="IPR014772">
    <property type="entry name" value="Munc13_dom-2"/>
</dbReference>
<dbReference type="CDD" id="cd08395">
    <property type="entry name" value="C2C_Munc13"/>
    <property type="match status" value="1"/>
</dbReference>
<evidence type="ECO:0000256" key="7">
    <source>
        <dbReference type="ARBA" id="ARBA00022737"/>
    </source>
</evidence>
<dbReference type="PROSITE" id="PS50081">
    <property type="entry name" value="ZF_DAG_PE_2"/>
    <property type="match status" value="1"/>
</dbReference>
<dbReference type="Pfam" id="PF00168">
    <property type="entry name" value="C2"/>
    <property type="match status" value="3"/>
</dbReference>
<feature type="compositionally biased region" description="Polar residues" evidence="15">
    <location>
        <begin position="714"/>
        <end position="724"/>
    </location>
</feature>
<dbReference type="PROSITE" id="PS51259">
    <property type="entry name" value="MHD2"/>
    <property type="match status" value="1"/>
</dbReference>
<evidence type="ECO:0000256" key="5">
    <source>
        <dbReference type="ARBA" id="ARBA00022553"/>
    </source>
</evidence>
<dbReference type="GO" id="GO:0031594">
    <property type="term" value="C:neuromuscular junction"/>
    <property type="evidence" value="ECO:0007669"/>
    <property type="project" value="TreeGrafter"/>
</dbReference>
<keyword evidence="20" id="KW-1185">Reference proteome</keyword>
<feature type="compositionally biased region" description="Polar residues" evidence="15">
    <location>
        <begin position="809"/>
        <end position="823"/>
    </location>
</feature>
<feature type="compositionally biased region" description="Polar residues" evidence="15">
    <location>
        <begin position="1925"/>
        <end position="1937"/>
    </location>
</feature>
<feature type="region of interest" description="Disordered" evidence="15">
    <location>
        <begin position="2114"/>
        <end position="2139"/>
    </location>
</feature>
<keyword evidence="12" id="KW-0175">Coiled coil</keyword>
<dbReference type="PROSITE" id="PS51258">
    <property type="entry name" value="MHD1"/>
    <property type="match status" value="1"/>
</dbReference>
<dbReference type="FunFam" id="2.60.40.150:FF:000031">
    <property type="entry name" value="Protein unc-13 homolog B"/>
    <property type="match status" value="1"/>
</dbReference>
<feature type="region of interest" description="Disordered" evidence="15">
    <location>
        <begin position="2472"/>
        <end position="2494"/>
    </location>
</feature>
<dbReference type="CTD" id="10497"/>
<dbReference type="SUPFAM" id="SSF57889">
    <property type="entry name" value="Cysteine-rich domain"/>
    <property type="match status" value="1"/>
</dbReference>
<protein>
    <submittedName>
        <fullName evidence="21">Protein unc-13 homolog B isoform X1</fullName>
    </submittedName>
</protein>
<evidence type="ECO:0000256" key="13">
    <source>
        <dbReference type="ARBA" id="ARBA00023136"/>
    </source>
</evidence>
<dbReference type="GO" id="GO:0042734">
    <property type="term" value="C:presynaptic membrane"/>
    <property type="evidence" value="ECO:0007669"/>
    <property type="project" value="TreeGrafter"/>
</dbReference>
<feature type="domain" description="C2" evidence="16">
    <location>
        <begin position="1"/>
        <end position="97"/>
    </location>
</feature>
<dbReference type="SMART" id="SM01145">
    <property type="entry name" value="DUF1041"/>
    <property type="match status" value="1"/>
</dbReference>
<feature type="region of interest" description="Disordered" evidence="15">
    <location>
        <begin position="2564"/>
        <end position="2589"/>
    </location>
</feature>
<feature type="domain" description="C2" evidence="16">
    <location>
        <begin position="3405"/>
        <end position="3529"/>
    </location>
</feature>
<evidence type="ECO:0000256" key="3">
    <source>
        <dbReference type="ARBA" id="ARBA00022483"/>
    </source>
</evidence>
<feature type="compositionally biased region" description="Polar residues" evidence="15">
    <location>
        <begin position="206"/>
        <end position="225"/>
    </location>
</feature>
<dbReference type="PRINTS" id="PR00360">
    <property type="entry name" value="C2DOMAIN"/>
</dbReference>
<evidence type="ECO:0000259" key="18">
    <source>
        <dbReference type="PROSITE" id="PS51258"/>
    </source>
</evidence>
<dbReference type="InterPro" id="IPR014770">
    <property type="entry name" value="Munc13_1"/>
</dbReference>
<evidence type="ECO:0000256" key="9">
    <source>
        <dbReference type="ARBA" id="ARBA00022833"/>
    </source>
</evidence>
<feature type="domain" description="MHD2" evidence="19">
    <location>
        <begin position="4099"/>
        <end position="4241"/>
    </location>
</feature>
<dbReference type="GO" id="GO:0098831">
    <property type="term" value="C:presynaptic active zone cytoplasmic component"/>
    <property type="evidence" value="ECO:0007669"/>
    <property type="project" value="TreeGrafter"/>
</dbReference>
<evidence type="ECO:0000256" key="2">
    <source>
        <dbReference type="ARBA" id="ARBA00004496"/>
    </source>
</evidence>
<dbReference type="InterPro" id="IPR027080">
    <property type="entry name" value="Unc-13"/>
</dbReference>
<dbReference type="PROSITE" id="PS00479">
    <property type="entry name" value="ZF_DAG_PE_1"/>
    <property type="match status" value="1"/>
</dbReference>
<feature type="domain" description="MHD1" evidence="18">
    <location>
        <begin position="3849"/>
        <end position="3992"/>
    </location>
</feature>
<reference evidence="21" key="1">
    <citation type="submission" date="2025-08" db="UniProtKB">
        <authorList>
            <consortium name="RefSeq"/>
        </authorList>
    </citation>
    <scope>IDENTIFICATION</scope>
    <source>
        <tissue evidence="21">Muscle</tissue>
    </source>
</reference>
<feature type="region of interest" description="Disordered" evidence="15">
    <location>
        <begin position="609"/>
        <end position="630"/>
    </location>
</feature>
<evidence type="ECO:0000259" key="17">
    <source>
        <dbReference type="PROSITE" id="PS50081"/>
    </source>
</evidence>
<dbReference type="PROSITE" id="PS50004">
    <property type="entry name" value="C2"/>
    <property type="match status" value="3"/>
</dbReference>
<feature type="compositionally biased region" description="Polar residues" evidence="15">
    <location>
        <begin position="2062"/>
        <end position="2074"/>
    </location>
</feature>
<dbReference type="CDD" id="cd04027">
    <property type="entry name" value="C2B_Munc13"/>
    <property type="match status" value="1"/>
</dbReference>
<feature type="region of interest" description="Disordered" evidence="15">
    <location>
        <begin position="2813"/>
        <end position="2838"/>
    </location>
</feature>
<evidence type="ECO:0000256" key="11">
    <source>
        <dbReference type="ARBA" id="ARBA00023018"/>
    </source>
</evidence>
<evidence type="ECO:0000256" key="15">
    <source>
        <dbReference type="SAM" id="MobiDB-lite"/>
    </source>
</evidence>
<keyword evidence="6" id="KW-0479">Metal-binding</keyword>
<sequence>MSLLCVRVKRAKFQGSPDKFNTYVTLKVQNVKSTTVAVRGDEPSWEQDFMFEISRLDLGLSVEVWNKGLIWDTMVGTVWIALKTIRQSDEEGPGEWSTLEAETLMKDDEICGTKNPTPHKILLDTRFELPFDIPEEEARYWTYKLEQINALEADNEYTIQEESQRKPLPSAAAQCCHWTYLGWGEQQAFEDPDSAVDDRDSDYRSETSNSIPPPYHSTSQPNASTHQFPVPVRLPQQLLLHGSCRDSCNDSVQSYDYDLDYPERRGLRQGLQAKIDRIRVISAFSDVDYEEQEGIYKQMEGKISQEFLENSKINVKEAELNEIRTLSKSDKYYRQKVQPKYKNWKKIPSPSQETEFSTAFNFDLTFETSVCSRYPQKYNTIDRRRKRKPLYSHFGDSGRKQYNERLGTKTNFKSTYPYSENCNFCHIEKKKQNYPGSQPYKNPLVVNSGMGTTKLESHDYDLPGCFKNYEKLPGLKQHVTDFIPLDILEDSTSSTSDELLDSPISDKQEGFLSPTCHPSNVHHIGSFSNEYYVANPAFPLQRMNCYANTLGDLSGFPVEEMAPSSIEDPKDHYIDTMDELQCFVETVSEYLAEKEEEINKFGSLSKTKKIPTHNSNLDNAEQKNPGNQIPPITIAKNDKDKAICFPELNGVKGAVGSLFSSLTEKVGSGKKHLTISMEKLGSLVPEKTETFNQIETINLGSRPRAKSVSEKDLSMQSPLSSQNVDNKDFGRCDITFGNEHTSSKTGSLSFEDATETLGRDSAPQNQSSVIKSVFSMLSPLKTFLEKDETKKDDDKNKPKRKENVVGCGSESSQREGTLGNDSSIVALDRNNGDATDSSQMPTNENLLSSQTASEPSNLASSASKQNNTDSLLEQKTHIDLSLLPDEPKICVKDTPGHPCIAGSRTKNKEPSSKSLEGDRVTADDNFFEPLRRSFSQFLLTSPENCSKETLSESRKIHPLEEDGWERIPKKDGHSFSFSGKLHIPFLRVLSHSEKQQDLKEKGSIFPLFKFPFTDSHITVNDQSFHGSEVTINEEIQRNCQENNKLSSIKSSSVPNIHNNLEKFGDTETFNKNDPKNCSEDTTLNKIMSDSVPNINNDLGKFGSIEEFNSSDHTTEENCERDTLAIPEVVPQEHRLSDSLGESKTLTQVISLTVSDSSLALIPTISKSTLVNEIGEDKLVDKASKKRTQGGLLSGLFNGLSSLKNLSSSQEINLKNDDSHYRDNTPSSLSGIFNLISSGSMTDCKPDEAQSMSLGVTTTLSGNKHLSLDEIAVTSCVTSENQRDHVAKQATSGFIKNLSLPKENIPLTDTWADNHHCSSVWKNQHSEKHCPSPENSVLHRTLSATQDLVEKSLPKKPTPHHILEANLYENSDKLNSPILSTNILNKSNHSQAFEEINSPFCYEWDSDRKNFSKNSRLLQPAYCMLNQNTFPLADVFLWSDSENSAINFCQKDQNANILEWRTNSNSVIWCDLSYESFNQFTFNEEYLLRDDRWAANSLYGNSCHLSINETKNSLEELPIDLSYSSGHEKTTYPMVDQESLGMDENFVFSSIGYEYQEWLSCLENGVWWPSEDGDYGYFVFHDGQYIYSFLTDSTGQYAYLFIPDYSHQEYLNCDLQTNNLSSIILDDSIISPCSFRGLDKEDKLLWYVEEEPIEDPLDLSIVLPRSDGPMYLNSGAFSRVHEESSYGPRDQPLDFSVYNSKKFEEDFGFFEERLCGSEDFECTLDLRNQPQSIGNHVLSKNQINEGDKNQALAKGSLSHLSSFHWLQSSQESATLVHLENMTDSPQQAEEMSSLNKVISLFSALGASVGSALNLEKNESLESSALHKKDQQSHLAGFTNDDLQSLILSKQSESKSQNEEENLLKKDSERQIVSNVQQLESTENMKQDFPLNKSIHAKKQSLLKSVFQVSQTTPPAKLGKEDDEIITSDSTSVPLASQFSRDEHKNCELSQDQSSKESERTLFKSALKLFGRGEDSSVSPTENEKQASGFLNLFKTQVNKEGSPNLEKSGDKNKKITSQEKNESSNVLNFLGTLGDFFKTNVSPTQTSENMSVSSMTNKDEVKSSPNLTKLTNQGVGNFPVAPVSSKGKVRVRSLNKQTTIDGSELKEASTKEIQGNNLTEKEAPSRDHLIQQSPNPSFSRNCLEESSRDSIVTSSVSTVTEFSRSNKISFDILSRKTVEEQGHFSDKELSFTTATTSPSQPELPTRKSIFSFLTGSEKSENRASATLPRTKSQAEGLFTLPSFFSTTNSGIKKDASHNSSFSFFSLSFLDEQQQTPGGKHSLSTVTPVTSQPCKKPSVFVDMDGTMPESPCGNRDSIVPEVVHEHQMTPCVSISNTIEVTFLEDELSVGEAYQGKLESSNGPGISLPDFQMNQLQKDNIPHSPGFQAQAETLLIGPETLGVASHEEDDFIQETSPRGLLAKSFSHDSHLIENLNNLDACTNHHQNERISRDPLNLPLEKTPVEILTQILEPTSSSSVERGCAGNLQNQDTDKEEDKSVLDSSVEMLSGFVTKVKSFSGSLTEPPKTFSGLFSSHKSPKKNSFFSLSSGVSSQPFKNELFGIFKSPKPETYKKEPPIPGTAQLQNVSSRGPVGLVPPENLWKDFASESINSESTLSDCRMNVVSAKLDSETLTDDPNLTTEMEHSNIPDKTLTDDLKLMAEMENDIPDNIPERQGSETIGAASSVSGDDTGQGILSLSDEGDMGILQGTDTEASFEAEHISLPTQLHTDPLCITKEFPPPIPPPLPLEPVPAMQSVSTKQDVLELQATISLETNTTTLFSEPSSVGQSATPETRGSLSCPLLEESVLCAERSYGIPDAQKDPTTTPQETEQPRPHFEIPNMTKWPKLHFPSSATDYGKPLSSFFSSSSSSGNRAAETGLMSGFKKLSTLFEGGNEEKGSTVTSDPKLRFGKKLDLLFPWPKESKGNPEQMPTESSPVRVISSDQDLNSNEADKALESSQMSGASAEPAKVSTQLTVTSEQVEAKPRICTHGLLESGEVESQQEIPASGEDWGTKGNLSGLSSPSGNHEKEHCTVSELLHQPETQEEEAMPTSTDSVLNVQLPVTLHGIEELKTNKSPASSSRYGSSCNVSQGSSQLSELDQCHEQDDDRRERDSIHSCHSSGSFSKDGQVGFGEQGKTLEVTGEEEKGRACESKEKKDDVTTCPTPDLVLHKDHVPGPQESFPEENASSPFTQARAHWIRAVTKVRLQLQEIPDDGDSSLPQWLPEGPAGGLYGIDSMPDLRKKKPLPLVSDLAMSLVQSRKAGITSAMATRTSLKDEELKSHVYKKTLQALIYPISCTTPHNFEVWSATTPTYCYECEGLLWGIARQGMRCSECGVKCHEKCQDLLNADCLQRAAEKSCKHGAEDRTQNIIMAMKDRMKIRERNKPEIFEVIRDVFAVSKVAHVQQMKTVKQSVLDGTSKWSAKITITVVCAQGLQAKDKTGSSDPYVTVQVGKTKKRTKTIFGNLNPVWEEKFHFECHNSSDRIKVRVWDEDDDIKSRVKQRLKRESDDFLGQTIIEVRTLSGEMDVWYNLEKRTDKSAVSGAIRLQISVEIKGEEKVAPYHVQYTCLHENLFHYLTDIQGSGGVQIPEARGDDAWKVYFDETAQEIVDEFAMRYGIESIYQAMTHFACLSSKYMCPGVPAVMSTLLANINAYYAHTTASTNVSACDRFAASNFGKERFVKLLDQLHNSLRIDLSTYRNNFPAGSPERLQDLKSTVDLLTSITFFRMKVQELQSPPRASQVVKDCVKACLNSTYEYIFNNCHDLYSRQYQLKQELPVEEQGPSIRNLDFWPKLITLIVSIIEEDKNSYTLVLNQFPQELNVGKVSAEVMWQLFAQDMKYALEASTIIRIRKVLFLGEHEKNRLCKSADYMNLHFKVKWLHNEYVWDLPAFQGQVPEYPAWFEQFVLQWLDENEDVSLEFLRGALERDKKDGFQQTSEHALFSCSVVDVFTQLNQSFEIIRKLECPDPNILAQYMRRFAKTIGKVLMQYADILSKNFPAYCTKEKMPCILMNNMQQLRVQLEKMFEAMGGKELDPEASDSLKELQVKLNTVLDELSMVFGNSFQVRIDECIRQMADILGQVRGPGNASPNARASVAQDADSVLRPLMDFLDGNLTLFATVCEKTVLKRVLKELWRVVMNTMERMIVLPPLTDQTGTQLIFSAAKELSHLSKLKDHMVREETRSLTPKQCAILDLALDTIKQYFHAGGNGLKKTFLEKSPDLQSLRYALSLYTQTTDTLIKTFVRSQTAQVHDGKGIRFTANEDIRPEKGSGVDDPVGEVSIQVDLFTHPGTGEHKVTVKVVAANDLKWQTAGMFRPFVEVTMIGPHQSDKKRKFTTKSKSNNWAPKYNETFHFLLGNEEGPEAYELQICVKDYCFAREDRVLGLAVMPLRDVAAKGSCACWCPLGRKIHMDETGMTILRILSQRSNDEVAREFVKLKSESRSMEEGS</sequence>
<feature type="compositionally biased region" description="Polar residues" evidence="15">
    <location>
        <begin position="832"/>
        <end position="867"/>
    </location>
</feature>
<name>A0A7E6DFJ9_9CHIR</name>
<keyword evidence="11" id="KW-0770">Synapse</keyword>
<dbReference type="InterPro" id="IPR037302">
    <property type="entry name" value="Unc-13_C2B"/>
</dbReference>
<dbReference type="InterPro" id="IPR046349">
    <property type="entry name" value="C1-like_sf"/>
</dbReference>
<dbReference type="GO" id="GO:0099525">
    <property type="term" value="P:presynaptic dense core vesicle exocytosis"/>
    <property type="evidence" value="ECO:0007669"/>
    <property type="project" value="TreeGrafter"/>
</dbReference>
<dbReference type="SUPFAM" id="SSF49562">
    <property type="entry name" value="C2 domain (Calcium/lipid-binding domain, CaLB)"/>
    <property type="match status" value="3"/>
</dbReference>
<feature type="compositionally biased region" description="Basic and acidic residues" evidence="15">
    <location>
        <begin position="785"/>
        <end position="796"/>
    </location>
</feature>
<keyword evidence="4" id="KW-0963">Cytoplasm</keyword>
<keyword evidence="8" id="KW-0863">Zinc-finger</keyword>
<feature type="compositionally biased region" description="Basic and acidic residues" evidence="15">
    <location>
        <begin position="196"/>
        <end position="205"/>
    </location>
</feature>
<evidence type="ECO:0000256" key="4">
    <source>
        <dbReference type="ARBA" id="ARBA00022490"/>
    </source>
</evidence>
<feature type="region of interest" description="Disordered" evidence="15">
    <location>
        <begin position="2916"/>
        <end position="3029"/>
    </location>
</feature>
<dbReference type="InterPro" id="IPR000008">
    <property type="entry name" value="C2_dom"/>
</dbReference>
<evidence type="ECO:0000256" key="6">
    <source>
        <dbReference type="ARBA" id="ARBA00022723"/>
    </source>
</evidence>
<dbReference type="Gene3D" id="2.60.40.150">
    <property type="entry name" value="C2 domain"/>
    <property type="match status" value="3"/>
</dbReference>
<evidence type="ECO:0000313" key="20">
    <source>
        <dbReference type="Proteomes" id="UP000504628"/>
    </source>
</evidence>
<keyword evidence="7" id="KW-0677">Repeat</keyword>
<feature type="compositionally biased region" description="Basic and acidic residues" evidence="15">
    <location>
        <begin position="2118"/>
        <end position="2128"/>
    </location>
</feature>
<feature type="region of interest" description="Disordered" evidence="15">
    <location>
        <begin position="191"/>
        <end position="225"/>
    </location>
</feature>
<dbReference type="InParanoid" id="A0A7E6DFJ9"/>
<dbReference type="OrthoDB" id="10053234at2759"/>
<dbReference type="RefSeq" id="XP_035877772.1">
    <property type="nucleotide sequence ID" value="XM_036021879.1"/>
</dbReference>
<feature type="compositionally biased region" description="Polar residues" evidence="15">
    <location>
        <begin position="2129"/>
        <end position="2139"/>
    </location>
</feature>
<keyword evidence="13" id="KW-0472">Membrane</keyword>
<evidence type="ECO:0000259" key="16">
    <source>
        <dbReference type="PROSITE" id="PS50004"/>
    </source>
</evidence>
<dbReference type="PANTHER" id="PTHR10480">
    <property type="entry name" value="PROTEIN UNC-13 HOMOLOG"/>
    <property type="match status" value="1"/>
</dbReference>
<accession>A0A7E6DFJ9</accession>
<feature type="region of interest" description="Disordered" evidence="15">
    <location>
        <begin position="785"/>
        <end position="867"/>
    </location>
</feature>
<evidence type="ECO:0000256" key="12">
    <source>
        <dbReference type="ARBA" id="ARBA00023054"/>
    </source>
</evidence>
<feature type="compositionally biased region" description="Basic and acidic residues" evidence="15">
    <location>
        <begin position="906"/>
        <end position="918"/>
    </location>
</feature>
<keyword evidence="9" id="KW-0862">Zinc</keyword>
<dbReference type="SMART" id="SM00239">
    <property type="entry name" value="C2"/>
    <property type="match status" value="3"/>
</dbReference>
<proteinExistence type="predicted"/>
<feature type="region of interest" description="Disordered" evidence="15">
    <location>
        <begin position="2678"/>
        <end position="2704"/>
    </location>
</feature>
<dbReference type="Pfam" id="PF06292">
    <property type="entry name" value="MUN"/>
    <property type="match status" value="1"/>
</dbReference>
<feature type="region of interest" description="Disordered" evidence="15">
    <location>
        <begin position="894"/>
        <end position="918"/>
    </location>
</feature>
<dbReference type="GO" id="GO:0016082">
    <property type="term" value="P:synaptic vesicle priming"/>
    <property type="evidence" value="ECO:0007669"/>
    <property type="project" value="TreeGrafter"/>
</dbReference>
<feature type="compositionally biased region" description="Basic and acidic residues" evidence="15">
    <location>
        <begin position="3142"/>
        <end position="3158"/>
    </location>
</feature>
<dbReference type="GO" id="GO:0016081">
    <property type="term" value="P:synaptic vesicle docking"/>
    <property type="evidence" value="ECO:0007669"/>
    <property type="project" value="TreeGrafter"/>
</dbReference>
<evidence type="ECO:0000256" key="1">
    <source>
        <dbReference type="ARBA" id="ARBA00004170"/>
    </source>
</evidence>
<feature type="region of interest" description="Disordered" evidence="15">
    <location>
        <begin position="1994"/>
        <end position="2021"/>
    </location>
</feature>
<dbReference type="GO" id="GO:0043195">
    <property type="term" value="C:terminal bouton"/>
    <property type="evidence" value="ECO:0007669"/>
    <property type="project" value="TreeGrafter"/>
</dbReference>
<dbReference type="GO" id="GO:0035249">
    <property type="term" value="P:synaptic transmission, glutamatergic"/>
    <property type="evidence" value="ECO:0007669"/>
    <property type="project" value="TreeGrafter"/>
</dbReference>